<dbReference type="Proteomes" id="UP000308114">
    <property type="component" value="Unassembled WGS sequence"/>
</dbReference>
<comment type="caution">
    <text evidence="1">The sequence shown here is derived from an EMBL/GenBank/DDBJ whole genome shotgun (WGS) entry which is preliminary data.</text>
</comment>
<gene>
    <name evidence="1" type="ORF">C1I60_03690</name>
</gene>
<sequence length="114" mass="13504">MADPNMQVLLEELQHRTEAVLSNLMNLSEEEFEQFADQRQRIVEQMQSFQPSITENNKQKIRDILSHDSVILQRMHALKDEAGHWMEKRGAIRVQQHAYQQAYSVDSLFIDHRK</sequence>
<dbReference type="AlphaFoldDB" id="A0A4U2Q488"/>
<dbReference type="EMBL" id="PNXQ01000005">
    <property type="protein sequence ID" value="TKH45576.1"/>
    <property type="molecule type" value="Genomic_DNA"/>
</dbReference>
<organism evidence="1 2">
    <name type="scientific">Paenibacillus terrae</name>
    <dbReference type="NCBI Taxonomy" id="159743"/>
    <lineage>
        <taxon>Bacteria</taxon>
        <taxon>Bacillati</taxon>
        <taxon>Bacillota</taxon>
        <taxon>Bacilli</taxon>
        <taxon>Bacillales</taxon>
        <taxon>Paenibacillaceae</taxon>
        <taxon>Paenibacillus</taxon>
    </lineage>
</organism>
<protein>
    <recommendedName>
        <fullName evidence="3">Flagellar protein FliT</fullName>
    </recommendedName>
</protein>
<evidence type="ECO:0008006" key="3">
    <source>
        <dbReference type="Google" id="ProtNLM"/>
    </source>
</evidence>
<evidence type="ECO:0000313" key="1">
    <source>
        <dbReference type="EMBL" id="TKH45576.1"/>
    </source>
</evidence>
<evidence type="ECO:0000313" key="2">
    <source>
        <dbReference type="Proteomes" id="UP000308114"/>
    </source>
</evidence>
<name>A0A4U2Q488_9BACL</name>
<accession>A0A4U2Q488</accession>
<reference evidence="1 2" key="1">
    <citation type="submission" date="2018-01" db="EMBL/GenBank/DDBJ databases">
        <title>Bacillales members from the olive rhizosphere are effective biological control agents against Verticillium dahliae.</title>
        <authorList>
            <person name="Gomez-Lama C."/>
            <person name="Legarda G."/>
            <person name="Ruano-Rosa D."/>
            <person name="Pizarro-Tobias P."/>
            <person name="Valverde-Corredor A."/>
            <person name="Niqui J.L."/>
            <person name="Trivino J.C."/>
            <person name="Roca A."/>
            <person name="Mercado-Blanco J."/>
        </authorList>
    </citation>
    <scope>NUCLEOTIDE SEQUENCE [LARGE SCALE GENOMIC DNA]</scope>
    <source>
        <strain evidence="1 2">PIC167</strain>
    </source>
</reference>
<proteinExistence type="predicted"/>